<feature type="region of interest" description="Disordered" evidence="5">
    <location>
        <begin position="333"/>
        <end position="436"/>
    </location>
</feature>
<dbReference type="Gene3D" id="3.40.50.300">
    <property type="entry name" value="P-loop containing nucleotide triphosphate hydrolases"/>
    <property type="match status" value="1"/>
</dbReference>
<dbReference type="GO" id="GO:0005524">
    <property type="term" value="F:ATP binding"/>
    <property type="evidence" value="ECO:0007669"/>
    <property type="project" value="UniProtKB-KW"/>
</dbReference>
<comment type="similarity">
    <text evidence="1">Belongs to the ABC transporter superfamily.</text>
</comment>
<evidence type="ECO:0000256" key="4">
    <source>
        <dbReference type="ARBA" id="ARBA00022840"/>
    </source>
</evidence>
<dbReference type="PANTHER" id="PTHR46743:SF2">
    <property type="entry name" value="TEICHOIC ACIDS EXPORT ATP-BINDING PROTEIN TAGH"/>
    <property type="match status" value="1"/>
</dbReference>
<evidence type="ECO:0000256" key="3">
    <source>
        <dbReference type="ARBA" id="ARBA00022741"/>
    </source>
</evidence>
<dbReference type="OrthoDB" id="9778870at2"/>
<gene>
    <name evidence="7" type="ORF">SAMN04489751_1317</name>
</gene>
<keyword evidence="3" id="KW-0547">Nucleotide-binding</keyword>
<dbReference type="InterPro" id="IPR003439">
    <property type="entry name" value="ABC_transporter-like_ATP-bd"/>
</dbReference>
<dbReference type="RefSeq" id="WP_092104194.1">
    <property type="nucleotide sequence ID" value="NZ_LT629739.1"/>
</dbReference>
<dbReference type="CDD" id="cd03220">
    <property type="entry name" value="ABC_KpsT_Wzt"/>
    <property type="match status" value="1"/>
</dbReference>
<dbReference type="InterPro" id="IPR003593">
    <property type="entry name" value="AAA+_ATPase"/>
</dbReference>
<dbReference type="GO" id="GO:0140359">
    <property type="term" value="F:ABC-type transporter activity"/>
    <property type="evidence" value="ECO:0007669"/>
    <property type="project" value="InterPro"/>
</dbReference>
<proteinExistence type="inferred from homology"/>
<evidence type="ECO:0000256" key="1">
    <source>
        <dbReference type="ARBA" id="ARBA00005417"/>
    </source>
</evidence>
<dbReference type="PROSITE" id="PS50893">
    <property type="entry name" value="ABC_TRANSPORTER_2"/>
    <property type="match status" value="1"/>
</dbReference>
<keyword evidence="4" id="KW-0067">ATP-binding</keyword>
<reference evidence="7" key="1">
    <citation type="submission" date="2016-10" db="EMBL/GenBank/DDBJ databases">
        <authorList>
            <person name="Varghese N."/>
            <person name="Submissions S."/>
        </authorList>
    </citation>
    <scope>NUCLEOTIDE SEQUENCE [LARGE SCALE GENOMIC DNA]</scope>
    <source>
        <strain evidence="7">DSM 22082</strain>
    </source>
</reference>
<dbReference type="InterPro" id="IPR050683">
    <property type="entry name" value="Bact_Polysacc_Export_ATP-bd"/>
</dbReference>
<name>A0A1H1PRB3_BRESA</name>
<dbReference type="SUPFAM" id="SSF52540">
    <property type="entry name" value="P-loop containing nucleoside triphosphate hydrolases"/>
    <property type="match status" value="1"/>
</dbReference>
<sequence>MVDSELEHPNIIAENVQVRYTVNTNDPGQSSKGLRRVGNAMLGRRGQTTVRALRGVNFVAREGEMVGIVGANGSGKSTFLRNVAGVEQPDRGRILVRYQPLLLGVSAALQPALSGSENVRLGCLAMGLSPEEAAEAFDHVVELSALGAGIHRPMGTYSSGMGARLRFAIALAARPKILLIDEALSTGDATFAERSERAMDELLAEAGTMLLVNHAAKVIQELCTRAVWMHKGEILMNGPAEAVAEKYRWWAWNVAKGKEDIADKLLHDVVSNAVKEEIHVLEPELIRDPIPRHAARSVKKAVAVARHMKRKDVVDEVEETSAPMLAVAEAQIWPGNGAPEPPKAKFPSLPKPASQAVSAPRIHDEPPPLRLRPRDKRVVLRAADPKDRASSVASADDFTGRRLASRARKIADERYQERERLRQEDVAPAFGQDSGR</sequence>
<dbReference type="AlphaFoldDB" id="A0A1H1PRB3"/>
<dbReference type="Proteomes" id="UP000199700">
    <property type="component" value="Chromosome"/>
</dbReference>
<dbReference type="EMBL" id="LT629739">
    <property type="protein sequence ID" value="SDS13871.1"/>
    <property type="molecule type" value="Genomic_DNA"/>
</dbReference>
<evidence type="ECO:0000256" key="2">
    <source>
        <dbReference type="ARBA" id="ARBA00022448"/>
    </source>
</evidence>
<protein>
    <submittedName>
        <fullName evidence="7">ABC transporter</fullName>
    </submittedName>
</protein>
<dbReference type="GO" id="GO:0016020">
    <property type="term" value="C:membrane"/>
    <property type="evidence" value="ECO:0007669"/>
    <property type="project" value="InterPro"/>
</dbReference>
<dbReference type="Pfam" id="PF00005">
    <property type="entry name" value="ABC_tran"/>
    <property type="match status" value="1"/>
</dbReference>
<keyword evidence="2" id="KW-0813">Transport</keyword>
<dbReference type="SMART" id="SM00382">
    <property type="entry name" value="AAA"/>
    <property type="match status" value="1"/>
</dbReference>
<dbReference type="GO" id="GO:0016887">
    <property type="term" value="F:ATP hydrolysis activity"/>
    <property type="evidence" value="ECO:0007669"/>
    <property type="project" value="InterPro"/>
</dbReference>
<keyword evidence="8" id="KW-1185">Reference proteome</keyword>
<dbReference type="InterPro" id="IPR015860">
    <property type="entry name" value="ABC_transpr_TagH-like"/>
</dbReference>
<dbReference type="PANTHER" id="PTHR46743">
    <property type="entry name" value="TEICHOIC ACIDS EXPORT ATP-BINDING PROTEIN TAGH"/>
    <property type="match status" value="1"/>
</dbReference>
<evidence type="ECO:0000259" key="6">
    <source>
        <dbReference type="PROSITE" id="PS50893"/>
    </source>
</evidence>
<dbReference type="STRING" id="629680.SAMN04489751_1317"/>
<feature type="domain" description="ABC transporter" evidence="6">
    <location>
        <begin position="37"/>
        <end position="256"/>
    </location>
</feature>
<dbReference type="InterPro" id="IPR027417">
    <property type="entry name" value="P-loop_NTPase"/>
</dbReference>
<feature type="compositionally biased region" description="Basic and acidic residues" evidence="5">
    <location>
        <begin position="409"/>
        <end position="425"/>
    </location>
</feature>
<accession>A0A1H1PRB3</accession>
<evidence type="ECO:0000313" key="8">
    <source>
        <dbReference type="Proteomes" id="UP000199700"/>
    </source>
</evidence>
<evidence type="ECO:0000256" key="5">
    <source>
        <dbReference type="SAM" id="MobiDB-lite"/>
    </source>
</evidence>
<evidence type="ECO:0000313" key="7">
    <source>
        <dbReference type="EMBL" id="SDS13871.1"/>
    </source>
</evidence>
<organism evidence="7 8">
    <name type="scientific">Brevibacterium sandarakinum</name>
    <dbReference type="NCBI Taxonomy" id="629680"/>
    <lineage>
        <taxon>Bacteria</taxon>
        <taxon>Bacillati</taxon>
        <taxon>Actinomycetota</taxon>
        <taxon>Actinomycetes</taxon>
        <taxon>Micrococcales</taxon>
        <taxon>Brevibacteriaceae</taxon>
        <taxon>Brevibacterium</taxon>
    </lineage>
</organism>